<evidence type="ECO:0000256" key="6">
    <source>
        <dbReference type="ARBA" id="ARBA00023136"/>
    </source>
</evidence>
<evidence type="ECO:0000256" key="3">
    <source>
        <dbReference type="ARBA" id="ARBA00022475"/>
    </source>
</evidence>
<dbReference type="PANTHER" id="PTHR43744">
    <property type="entry name" value="ABC TRANSPORTER PERMEASE PROTEIN MG189-RELATED-RELATED"/>
    <property type="match status" value="1"/>
</dbReference>
<organism evidence="10 11">
    <name type="scientific">Streptosporangium longisporum</name>
    <dbReference type="NCBI Taxonomy" id="46187"/>
    <lineage>
        <taxon>Bacteria</taxon>
        <taxon>Bacillati</taxon>
        <taxon>Actinomycetota</taxon>
        <taxon>Actinomycetes</taxon>
        <taxon>Streptosporangiales</taxon>
        <taxon>Streptosporangiaceae</taxon>
        <taxon>Streptosporangium</taxon>
    </lineage>
</organism>
<keyword evidence="5 7" id="KW-1133">Transmembrane helix</keyword>
<dbReference type="Proteomes" id="UP001499930">
    <property type="component" value="Unassembled WGS sequence"/>
</dbReference>
<keyword evidence="11" id="KW-1185">Reference proteome</keyword>
<proteinExistence type="inferred from homology"/>
<dbReference type="Gene3D" id="1.10.3720.10">
    <property type="entry name" value="MetI-like"/>
    <property type="match status" value="1"/>
</dbReference>
<feature type="transmembrane region" description="Helical" evidence="7">
    <location>
        <begin position="49"/>
        <end position="67"/>
    </location>
</feature>
<keyword evidence="2 7" id="KW-0813">Transport</keyword>
<dbReference type="SUPFAM" id="SSF161098">
    <property type="entry name" value="MetI-like"/>
    <property type="match status" value="1"/>
</dbReference>
<evidence type="ECO:0000313" key="10">
    <source>
        <dbReference type="EMBL" id="GAA3029323.1"/>
    </source>
</evidence>
<reference evidence="11" key="1">
    <citation type="journal article" date="2019" name="Int. J. Syst. Evol. Microbiol.">
        <title>The Global Catalogue of Microorganisms (GCM) 10K type strain sequencing project: providing services to taxonomists for standard genome sequencing and annotation.</title>
        <authorList>
            <consortium name="The Broad Institute Genomics Platform"/>
            <consortium name="The Broad Institute Genome Sequencing Center for Infectious Disease"/>
            <person name="Wu L."/>
            <person name="Ma J."/>
        </authorList>
    </citation>
    <scope>NUCLEOTIDE SEQUENCE [LARGE SCALE GENOMIC DNA]</scope>
    <source>
        <strain evidence="11">JCM 3106</strain>
    </source>
</reference>
<comment type="similarity">
    <text evidence="7">Belongs to the binding-protein-dependent transport system permease family.</text>
</comment>
<evidence type="ECO:0000259" key="9">
    <source>
        <dbReference type="PROSITE" id="PS50928"/>
    </source>
</evidence>
<dbReference type="Pfam" id="PF00528">
    <property type="entry name" value="BPD_transp_1"/>
    <property type="match status" value="1"/>
</dbReference>
<feature type="transmembrane region" description="Helical" evidence="7">
    <location>
        <begin position="277"/>
        <end position="298"/>
    </location>
</feature>
<evidence type="ECO:0000256" key="5">
    <source>
        <dbReference type="ARBA" id="ARBA00022989"/>
    </source>
</evidence>
<feature type="transmembrane region" description="Helical" evidence="7">
    <location>
        <begin position="178"/>
        <end position="199"/>
    </location>
</feature>
<evidence type="ECO:0000313" key="11">
    <source>
        <dbReference type="Proteomes" id="UP001499930"/>
    </source>
</evidence>
<name>A0ABP6L592_9ACTN</name>
<feature type="domain" description="ABC transmembrane type-1" evidence="9">
    <location>
        <begin position="109"/>
        <end position="298"/>
    </location>
</feature>
<evidence type="ECO:0000256" key="2">
    <source>
        <dbReference type="ARBA" id="ARBA00022448"/>
    </source>
</evidence>
<feature type="transmembrane region" description="Helical" evidence="7">
    <location>
        <begin position="105"/>
        <end position="132"/>
    </location>
</feature>
<gene>
    <name evidence="10" type="ORF">GCM10017559_64820</name>
</gene>
<evidence type="ECO:0000256" key="8">
    <source>
        <dbReference type="SAM" id="MobiDB-lite"/>
    </source>
</evidence>
<feature type="transmembrane region" description="Helical" evidence="7">
    <location>
        <begin position="220"/>
        <end position="245"/>
    </location>
</feature>
<dbReference type="EMBL" id="BAAAWD010000018">
    <property type="protein sequence ID" value="GAA3029323.1"/>
    <property type="molecule type" value="Genomic_DNA"/>
</dbReference>
<feature type="compositionally biased region" description="Low complexity" evidence="8">
    <location>
        <begin position="24"/>
        <end position="33"/>
    </location>
</feature>
<keyword evidence="4 7" id="KW-0812">Transmembrane</keyword>
<comment type="subcellular location">
    <subcellularLocation>
        <location evidence="1 7">Cell membrane</location>
        <topology evidence="1 7">Multi-pass membrane protein</topology>
    </subcellularLocation>
</comment>
<protein>
    <submittedName>
        <fullName evidence="10">Carbohydrate ABC transporter permease</fullName>
    </submittedName>
</protein>
<keyword evidence="3" id="KW-1003">Cell membrane</keyword>
<comment type="caution">
    <text evidence="10">The sequence shown here is derived from an EMBL/GenBank/DDBJ whole genome shotgun (WGS) entry which is preliminary data.</text>
</comment>
<dbReference type="InterPro" id="IPR035906">
    <property type="entry name" value="MetI-like_sf"/>
</dbReference>
<feature type="region of interest" description="Disordered" evidence="8">
    <location>
        <begin position="24"/>
        <end position="44"/>
    </location>
</feature>
<feature type="transmembrane region" description="Helical" evidence="7">
    <location>
        <begin position="144"/>
        <end position="166"/>
    </location>
</feature>
<dbReference type="PROSITE" id="PS50928">
    <property type="entry name" value="ABC_TM1"/>
    <property type="match status" value="1"/>
</dbReference>
<accession>A0ABP6L592</accession>
<dbReference type="InterPro" id="IPR000515">
    <property type="entry name" value="MetI-like"/>
</dbReference>
<evidence type="ECO:0000256" key="7">
    <source>
        <dbReference type="RuleBase" id="RU363032"/>
    </source>
</evidence>
<evidence type="ECO:0000256" key="1">
    <source>
        <dbReference type="ARBA" id="ARBA00004651"/>
    </source>
</evidence>
<sequence>MSAPTPSPVPAHLPAHAPVRAPASVPDVAPARRGPGGPGGRRSDSARRLTYLTLMAVAFFSMLPLYYSVVVASRDNAALADVPPPLVPGGNFFANVARVFDTVPFALAMLNSVLVAGSVAIAVMFFSTLAGFAFAKLRFRGRNILLLLTVATMMVPTQLGIIPLYMLMVKLEWTGTMYALIVPALVNAFGVFFMTQYLSRALPTELLEAGRVDGCTTRGLFWHVVLPAARPAAAVLGMLTFMSVWNDYFWPLVVLTPEDPTVQVALSTLASGYVNDYVLGLAGTTLGTLPLVVVFALLGKQIIGGIMQGAVKG</sequence>
<dbReference type="CDD" id="cd06261">
    <property type="entry name" value="TM_PBP2"/>
    <property type="match status" value="1"/>
</dbReference>
<dbReference type="PANTHER" id="PTHR43744:SF12">
    <property type="entry name" value="ABC TRANSPORTER PERMEASE PROTEIN MG189-RELATED"/>
    <property type="match status" value="1"/>
</dbReference>
<keyword evidence="6 7" id="KW-0472">Membrane</keyword>
<evidence type="ECO:0000256" key="4">
    <source>
        <dbReference type="ARBA" id="ARBA00022692"/>
    </source>
</evidence>